<dbReference type="InterPro" id="IPR011037">
    <property type="entry name" value="Pyrv_Knase-like_insert_dom_sf"/>
</dbReference>
<dbReference type="AlphaFoldDB" id="A0A8T0IGQ3"/>
<reference evidence="2" key="1">
    <citation type="submission" date="2020-06" db="EMBL/GenBank/DDBJ databases">
        <title>WGS assembly of Ceratodon purpureus strain R40.</title>
        <authorList>
            <person name="Carey S.B."/>
            <person name="Jenkins J."/>
            <person name="Shu S."/>
            <person name="Lovell J.T."/>
            <person name="Sreedasyam A."/>
            <person name="Maumus F."/>
            <person name="Tiley G.P."/>
            <person name="Fernandez-Pozo N."/>
            <person name="Barry K."/>
            <person name="Chen C."/>
            <person name="Wang M."/>
            <person name="Lipzen A."/>
            <person name="Daum C."/>
            <person name="Saski C.A."/>
            <person name="Payton A.C."/>
            <person name="Mcbreen J.C."/>
            <person name="Conrad R.E."/>
            <person name="Kollar L.M."/>
            <person name="Olsson S."/>
            <person name="Huttunen S."/>
            <person name="Landis J.B."/>
            <person name="Wickett N.J."/>
            <person name="Johnson M.G."/>
            <person name="Rensing S.A."/>
            <person name="Grimwood J."/>
            <person name="Schmutz J."/>
            <person name="Mcdaniel S.F."/>
        </authorList>
    </citation>
    <scope>NUCLEOTIDE SEQUENCE</scope>
    <source>
        <strain evidence="2">R40</strain>
    </source>
</reference>
<evidence type="ECO:0000313" key="3">
    <source>
        <dbReference type="Proteomes" id="UP000822688"/>
    </source>
</evidence>
<dbReference type="Pfam" id="PF03476">
    <property type="entry name" value="MOSC_N"/>
    <property type="match status" value="1"/>
</dbReference>
<comment type="caution">
    <text evidence="2">The sequence shown here is derived from an EMBL/GenBank/DDBJ whole genome shotgun (WGS) entry which is preliminary data.</text>
</comment>
<dbReference type="PANTHER" id="PTHR14237">
    <property type="entry name" value="MOLYBDOPTERIN COFACTOR SULFURASE MOSC"/>
    <property type="match status" value="1"/>
</dbReference>
<organism evidence="2 3">
    <name type="scientific">Ceratodon purpureus</name>
    <name type="common">Fire moss</name>
    <name type="synonym">Dicranum purpureum</name>
    <dbReference type="NCBI Taxonomy" id="3225"/>
    <lineage>
        <taxon>Eukaryota</taxon>
        <taxon>Viridiplantae</taxon>
        <taxon>Streptophyta</taxon>
        <taxon>Embryophyta</taxon>
        <taxon>Bryophyta</taxon>
        <taxon>Bryophytina</taxon>
        <taxon>Bryopsida</taxon>
        <taxon>Dicranidae</taxon>
        <taxon>Pseudoditrichales</taxon>
        <taxon>Ditrichaceae</taxon>
        <taxon>Ceratodon</taxon>
    </lineage>
</organism>
<dbReference type="InterPro" id="IPR005303">
    <property type="entry name" value="MOCOS_middle"/>
</dbReference>
<evidence type="ECO:0000259" key="1">
    <source>
        <dbReference type="PROSITE" id="PS51340"/>
    </source>
</evidence>
<sequence>MELGGEAVVKALFIYPVKSCRGIAVPHAAITPTGFKWDRQWMIVNQNGKLLTQRAVKKLALVEVTLPDEALDCRWGSLSPDAALHIKAPGMEPLHIPLVPQYPLEKVENITCWEWSGTALSEGVEAAEWLTKYIGKPASLVRFDNENAVRPTDPDFAVGHKVSFSDGYPFLLISQASLDGLNEKLSADLPIDRFRPNIYVDGCEAFAEDKWETFRIGDLQFHGVKLCSRCTVPTIDQQTAEAGKEPTQTLRSFRKGSFLDIESMKNEVFFGQNITCEDAGLPVNGIAPAVRVGDVVRVLKTAPVSEIMS</sequence>
<feature type="domain" description="MOSC" evidence="1">
    <location>
        <begin position="138"/>
        <end position="299"/>
    </location>
</feature>
<dbReference type="GO" id="GO:0003824">
    <property type="term" value="F:catalytic activity"/>
    <property type="evidence" value="ECO:0007669"/>
    <property type="project" value="InterPro"/>
</dbReference>
<keyword evidence="3" id="KW-1185">Reference proteome</keyword>
<dbReference type="GO" id="GO:0032787">
    <property type="term" value="P:monocarboxylic acid metabolic process"/>
    <property type="evidence" value="ECO:0007669"/>
    <property type="project" value="UniProtKB-ARBA"/>
</dbReference>
<dbReference type="InterPro" id="IPR005302">
    <property type="entry name" value="MoCF_Sase_C"/>
</dbReference>
<dbReference type="EMBL" id="CM026423">
    <property type="protein sequence ID" value="KAG0582091.1"/>
    <property type="molecule type" value="Genomic_DNA"/>
</dbReference>
<dbReference type="GO" id="GO:0030170">
    <property type="term" value="F:pyridoxal phosphate binding"/>
    <property type="evidence" value="ECO:0007669"/>
    <property type="project" value="InterPro"/>
</dbReference>
<gene>
    <name evidence="2" type="ORF">KC19_3G033400</name>
</gene>
<dbReference type="GO" id="GO:0030151">
    <property type="term" value="F:molybdenum ion binding"/>
    <property type="evidence" value="ECO:0007669"/>
    <property type="project" value="InterPro"/>
</dbReference>
<evidence type="ECO:0000313" key="2">
    <source>
        <dbReference type="EMBL" id="KAG0582091.1"/>
    </source>
</evidence>
<protein>
    <recommendedName>
        <fullName evidence="1">MOSC domain-containing protein</fullName>
    </recommendedName>
</protein>
<accession>A0A8T0IGQ3</accession>
<dbReference type="PROSITE" id="PS51340">
    <property type="entry name" value="MOSC"/>
    <property type="match status" value="1"/>
</dbReference>
<name>A0A8T0IGQ3_CERPU</name>
<dbReference type="SUPFAM" id="SSF141673">
    <property type="entry name" value="MOSC N-terminal domain-like"/>
    <property type="match status" value="1"/>
</dbReference>
<dbReference type="Pfam" id="PF03473">
    <property type="entry name" value="MOSC"/>
    <property type="match status" value="1"/>
</dbReference>
<dbReference type="PANTHER" id="PTHR14237:SF19">
    <property type="entry name" value="MITOCHONDRIAL AMIDOXIME REDUCING COMPONENT 1"/>
    <property type="match status" value="1"/>
</dbReference>
<proteinExistence type="predicted"/>
<dbReference type="SUPFAM" id="SSF50800">
    <property type="entry name" value="PK beta-barrel domain-like"/>
    <property type="match status" value="1"/>
</dbReference>
<dbReference type="Proteomes" id="UP000822688">
    <property type="component" value="Chromosome 3"/>
</dbReference>